<evidence type="ECO:0000256" key="6">
    <source>
        <dbReference type="SAM" id="Phobius"/>
    </source>
</evidence>
<sequence length="85" mass="9702">MNKLYNIHTVWLMLVLLTLITYCLSFIDTNGTAIMLVLMTVAFVKGVMIIRDYMGLKGVSLLWKIIMYGWLTVVCLVILVAYLLV</sequence>
<dbReference type="Proteomes" id="UP000605253">
    <property type="component" value="Unassembled WGS sequence"/>
</dbReference>
<evidence type="ECO:0008006" key="9">
    <source>
        <dbReference type="Google" id="ProtNLM"/>
    </source>
</evidence>
<dbReference type="RefSeq" id="WP_188365305.1">
    <property type="nucleotide sequence ID" value="NZ_BAABJF010000001.1"/>
</dbReference>
<organism evidence="7 8">
    <name type="scientific">Marinicella pacifica</name>
    <dbReference type="NCBI Taxonomy" id="1171543"/>
    <lineage>
        <taxon>Bacteria</taxon>
        <taxon>Pseudomonadati</taxon>
        <taxon>Pseudomonadota</taxon>
        <taxon>Gammaproteobacteria</taxon>
        <taxon>Lysobacterales</taxon>
        <taxon>Marinicellaceae</taxon>
        <taxon>Marinicella</taxon>
    </lineage>
</organism>
<evidence type="ECO:0000256" key="1">
    <source>
        <dbReference type="ARBA" id="ARBA00004651"/>
    </source>
</evidence>
<evidence type="ECO:0000256" key="4">
    <source>
        <dbReference type="ARBA" id="ARBA00022989"/>
    </source>
</evidence>
<gene>
    <name evidence="7" type="ORF">GCM10011365_17020</name>
</gene>
<feature type="transmembrane region" description="Helical" evidence="6">
    <location>
        <begin position="7"/>
        <end position="27"/>
    </location>
</feature>
<dbReference type="InterPro" id="IPR005171">
    <property type="entry name" value="Cyt_c_oxidase_su4_prok"/>
</dbReference>
<feature type="transmembrane region" description="Helical" evidence="6">
    <location>
        <begin position="33"/>
        <end position="50"/>
    </location>
</feature>
<evidence type="ECO:0000256" key="2">
    <source>
        <dbReference type="ARBA" id="ARBA00022475"/>
    </source>
</evidence>
<keyword evidence="8" id="KW-1185">Reference proteome</keyword>
<dbReference type="EMBL" id="BMEO01000006">
    <property type="protein sequence ID" value="GGF96279.1"/>
    <property type="molecule type" value="Genomic_DNA"/>
</dbReference>
<evidence type="ECO:0000313" key="7">
    <source>
        <dbReference type="EMBL" id="GGF96279.1"/>
    </source>
</evidence>
<evidence type="ECO:0000256" key="3">
    <source>
        <dbReference type="ARBA" id="ARBA00022692"/>
    </source>
</evidence>
<accession>A0A917CTC3</accession>
<keyword evidence="5 6" id="KW-0472">Membrane</keyword>
<evidence type="ECO:0000256" key="5">
    <source>
        <dbReference type="ARBA" id="ARBA00023136"/>
    </source>
</evidence>
<dbReference type="AlphaFoldDB" id="A0A917CTC3"/>
<keyword evidence="2" id="KW-1003">Cell membrane</keyword>
<evidence type="ECO:0000313" key="8">
    <source>
        <dbReference type="Proteomes" id="UP000605253"/>
    </source>
</evidence>
<name>A0A917CTC3_9GAMM</name>
<dbReference type="GO" id="GO:0005886">
    <property type="term" value="C:plasma membrane"/>
    <property type="evidence" value="ECO:0007669"/>
    <property type="project" value="UniProtKB-SubCell"/>
</dbReference>
<comment type="subcellular location">
    <subcellularLocation>
        <location evidence="1">Cell membrane</location>
        <topology evidence="1">Multi-pass membrane protein</topology>
    </subcellularLocation>
</comment>
<keyword evidence="3 6" id="KW-0812">Transmembrane</keyword>
<feature type="transmembrane region" description="Helical" evidence="6">
    <location>
        <begin position="62"/>
        <end position="84"/>
    </location>
</feature>
<reference evidence="7" key="2">
    <citation type="submission" date="2020-09" db="EMBL/GenBank/DDBJ databases">
        <authorList>
            <person name="Sun Q."/>
            <person name="Zhou Y."/>
        </authorList>
    </citation>
    <scope>NUCLEOTIDE SEQUENCE</scope>
    <source>
        <strain evidence="7">CGMCC 1.12181</strain>
    </source>
</reference>
<proteinExistence type="predicted"/>
<dbReference type="Pfam" id="PF03626">
    <property type="entry name" value="COX4_pro"/>
    <property type="match status" value="1"/>
</dbReference>
<protein>
    <recommendedName>
        <fullName evidence="9">Cytochrome c oxidase subunit IV</fullName>
    </recommendedName>
</protein>
<reference evidence="7" key="1">
    <citation type="journal article" date="2014" name="Int. J. Syst. Evol. Microbiol.">
        <title>Complete genome sequence of Corynebacterium casei LMG S-19264T (=DSM 44701T), isolated from a smear-ripened cheese.</title>
        <authorList>
            <consortium name="US DOE Joint Genome Institute (JGI-PGF)"/>
            <person name="Walter F."/>
            <person name="Albersmeier A."/>
            <person name="Kalinowski J."/>
            <person name="Ruckert C."/>
        </authorList>
    </citation>
    <scope>NUCLEOTIDE SEQUENCE</scope>
    <source>
        <strain evidence="7">CGMCC 1.12181</strain>
    </source>
</reference>
<comment type="caution">
    <text evidence="7">The sequence shown here is derived from an EMBL/GenBank/DDBJ whole genome shotgun (WGS) entry which is preliminary data.</text>
</comment>
<keyword evidence="4 6" id="KW-1133">Transmembrane helix</keyword>